<comment type="function">
    <text evidence="10">Plays an important role in bacterial chemotaxis signal transduction pathway by accelerating the dephosphorylation of phosphorylated CheY (CheY-P).</text>
</comment>
<dbReference type="GO" id="GO:0006935">
    <property type="term" value="P:chemotaxis"/>
    <property type="evidence" value="ECO:0007669"/>
    <property type="project" value="UniProtKB-KW"/>
</dbReference>
<name>A0A401JD98_9PROT</name>
<dbReference type="OrthoDB" id="9773007at2"/>
<dbReference type="Gene3D" id="1.10.287.500">
    <property type="entry name" value="Helix hairpin bin"/>
    <property type="match status" value="1"/>
</dbReference>
<dbReference type="GO" id="GO:0005737">
    <property type="term" value="C:cytoplasm"/>
    <property type="evidence" value="ECO:0007669"/>
    <property type="project" value="UniProtKB-SubCell"/>
</dbReference>
<dbReference type="PIRSF" id="PIRSF002884">
    <property type="entry name" value="CheZ"/>
    <property type="match status" value="1"/>
</dbReference>
<evidence type="ECO:0000313" key="13">
    <source>
        <dbReference type="Proteomes" id="UP000286806"/>
    </source>
</evidence>
<reference evidence="12 13" key="1">
    <citation type="journal article" date="2019" name="Front. Microbiol.">
        <title>Genomes of Neutrophilic Sulfur-Oxidizing Chemolithoautotrophs Representing 9 Proteobacterial Species From 8 Genera.</title>
        <authorList>
            <person name="Watanabe T."/>
            <person name="Kojima H."/>
            <person name="Umezawa K."/>
            <person name="Hori C."/>
            <person name="Takasuka T.E."/>
            <person name="Kato Y."/>
            <person name="Fukui M."/>
        </authorList>
    </citation>
    <scope>NUCLEOTIDE SEQUENCE [LARGE SCALE GENOMIC DNA]</scope>
    <source>
        <strain evidence="12 13">TTN</strain>
    </source>
</reference>
<dbReference type="InterPro" id="IPR007439">
    <property type="entry name" value="Chemotax_Pase_CheZ"/>
</dbReference>
<evidence type="ECO:0000256" key="10">
    <source>
        <dbReference type="PIRNR" id="PIRNR002884"/>
    </source>
</evidence>
<evidence type="ECO:0000256" key="6">
    <source>
        <dbReference type="ARBA" id="ARBA00022779"/>
    </source>
</evidence>
<keyword evidence="4 10" id="KW-0963">Cytoplasm</keyword>
<dbReference type="GO" id="GO:0004721">
    <property type="term" value="F:phosphoprotein phosphatase activity"/>
    <property type="evidence" value="ECO:0007669"/>
    <property type="project" value="UniProtKB-KW"/>
</dbReference>
<keyword evidence="6 10" id="KW-0283">Flagellar rotation</keyword>
<dbReference type="Proteomes" id="UP000286806">
    <property type="component" value="Unassembled WGS sequence"/>
</dbReference>
<evidence type="ECO:0000256" key="2">
    <source>
        <dbReference type="ARBA" id="ARBA00005908"/>
    </source>
</evidence>
<comment type="caution">
    <text evidence="12">The sequence shown here is derived from an EMBL/GenBank/DDBJ whole genome shotgun (WGS) entry which is preliminary data.</text>
</comment>
<dbReference type="GO" id="GO:0050920">
    <property type="term" value="P:regulation of chemotaxis"/>
    <property type="evidence" value="ECO:0007669"/>
    <property type="project" value="InterPro"/>
</dbReference>
<evidence type="ECO:0000256" key="1">
    <source>
        <dbReference type="ARBA" id="ARBA00004496"/>
    </source>
</evidence>
<comment type="subunit">
    <text evidence="10">Homodimer.</text>
</comment>
<dbReference type="GO" id="GO:0097588">
    <property type="term" value="P:archaeal or bacterial-type flagellum-dependent cell motility"/>
    <property type="evidence" value="ECO:0007669"/>
    <property type="project" value="UniProtKB-KW"/>
</dbReference>
<dbReference type="Pfam" id="PF04344">
    <property type="entry name" value="CheZ"/>
    <property type="match status" value="1"/>
</dbReference>
<sequence>MDAVACHATNAGPGAHDEVMARIGQMTRSLHENLRELGFDKVLEKATHDIPDVRERLNYVARMTEQAAQRVLNATDAAIPMQERIDAGANEVLDGWQSILKAPFSESNYRDMATLTMQCLVDMRHDTSATKQQLLDIMMAQDFQDLTGQVIRKVTELAHHLEQQLVQLLIDYAPPSAEVRRDAGNGLLNGPQINPVGNSDVVADQSQVDDLLDSLGF</sequence>
<dbReference type="PANTHER" id="PTHR43693:SF1">
    <property type="entry name" value="PROTEIN PHOSPHATASE CHEZ"/>
    <property type="match status" value="1"/>
</dbReference>
<keyword evidence="13" id="KW-1185">Reference proteome</keyword>
<dbReference type="AlphaFoldDB" id="A0A401JD98"/>
<dbReference type="InterPro" id="IPR050992">
    <property type="entry name" value="CheZ_family_phosphatases"/>
</dbReference>
<organism evidence="12 13">
    <name type="scientific">Sulfuriferula multivorans</name>
    <dbReference type="NCBI Taxonomy" id="1559896"/>
    <lineage>
        <taxon>Bacteria</taxon>
        <taxon>Pseudomonadati</taxon>
        <taxon>Pseudomonadota</taxon>
        <taxon>Betaproteobacteria</taxon>
        <taxon>Nitrosomonadales</taxon>
        <taxon>Sulfuricellaceae</taxon>
        <taxon>Sulfuriferula</taxon>
    </lineage>
</organism>
<dbReference type="EC" id="3.1.3.-" evidence="10"/>
<keyword evidence="5 10" id="KW-0145">Chemotaxis</keyword>
<evidence type="ECO:0000256" key="4">
    <source>
        <dbReference type="ARBA" id="ARBA00022490"/>
    </source>
</evidence>
<keyword evidence="8 10" id="KW-0904">Protein phosphatase</keyword>
<dbReference type="GO" id="GO:0009288">
    <property type="term" value="C:bacterial-type flagellum"/>
    <property type="evidence" value="ECO:0007669"/>
    <property type="project" value="InterPro"/>
</dbReference>
<gene>
    <name evidence="12" type="ORF">SFMTTN_1458</name>
</gene>
<dbReference type="PANTHER" id="PTHR43693">
    <property type="entry name" value="PROTEIN PHOSPHATASE CHEZ"/>
    <property type="match status" value="1"/>
</dbReference>
<evidence type="ECO:0000256" key="7">
    <source>
        <dbReference type="ARBA" id="ARBA00022801"/>
    </source>
</evidence>
<evidence type="ECO:0000256" key="11">
    <source>
        <dbReference type="PIRSR" id="PIRSR002884-1"/>
    </source>
</evidence>
<dbReference type="RefSeq" id="WP_124704465.1">
    <property type="nucleotide sequence ID" value="NZ_BGOW01000013.1"/>
</dbReference>
<evidence type="ECO:0000313" key="12">
    <source>
        <dbReference type="EMBL" id="GBL45648.1"/>
    </source>
</evidence>
<evidence type="ECO:0000256" key="8">
    <source>
        <dbReference type="ARBA" id="ARBA00022912"/>
    </source>
</evidence>
<keyword evidence="7 10" id="KW-0378">Hydrolase</keyword>
<proteinExistence type="inferred from homology"/>
<protein>
    <recommendedName>
        <fullName evidence="3 10">Protein phosphatase CheZ</fullName>
        <ecNumber evidence="10">3.1.3.-</ecNumber>
    </recommendedName>
    <alternativeName>
        <fullName evidence="9 10">Chemotaxis protein CheZ</fullName>
    </alternativeName>
</protein>
<evidence type="ECO:0000256" key="9">
    <source>
        <dbReference type="ARBA" id="ARBA00029599"/>
    </source>
</evidence>
<dbReference type="SUPFAM" id="SSF75708">
    <property type="entry name" value="Chemotaxis phosphatase CheZ"/>
    <property type="match status" value="1"/>
</dbReference>
<dbReference type="EMBL" id="BGOW01000013">
    <property type="protein sequence ID" value="GBL45648.1"/>
    <property type="molecule type" value="Genomic_DNA"/>
</dbReference>
<feature type="site" description="Enhances dephosphorylation of CheY-P" evidence="11">
    <location>
        <position position="149"/>
    </location>
</feature>
<accession>A0A401JD98</accession>
<comment type="subcellular location">
    <subcellularLocation>
        <location evidence="1 10">Cytoplasm</location>
    </subcellularLocation>
</comment>
<dbReference type="NCBIfam" id="NF008368">
    <property type="entry name" value="PRK11166.1"/>
    <property type="match status" value="1"/>
</dbReference>
<evidence type="ECO:0000256" key="3">
    <source>
        <dbReference type="ARBA" id="ARBA00018484"/>
    </source>
</evidence>
<comment type="similarity">
    <text evidence="2 10">Belongs to the CheZ family.</text>
</comment>
<evidence type="ECO:0000256" key="5">
    <source>
        <dbReference type="ARBA" id="ARBA00022500"/>
    </source>
</evidence>